<dbReference type="PROSITE" id="PS00061">
    <property type="entry name" value="ADH_SHORT"/>
    <property type="match status" value="1"/>
</dbReference>
<dbReference type="GO" id="GO:0006666">
    <property type="term" value="P:3-keto-sphinganine metabolic process"/>
    <property type="evidence" value="ECO:0007669"/>
    <property type="project" value="TreeGrafter"/>
</dbReference>
<organism evidence="2 3">
    <name type="scientific">Ensete ventricosum</name>
    <name type="common">Abyssinian banana</name>
    <name type="synonym">Musa ensete</name>
    <dbReference type="NCBI Taxonomy" id="4639"/>
    <lineage>
        <taxon>Eukaryota</taxon>
        <taxon>Viridiplantae</taxon>
        <taxon>Streptophyta</taxon>
        <taxon>Embryophyta</taxon>
        <taxon>Tracheophyta</taxon>
        <taxon>Spermatophyta</taxon>
        <taxon>Magnoliopsida</taxon>
        <taxon>Liliopsida</taxon>
        <taxon>Zingiberales</taxon>
        <taxon>Musaceae</taxon>
        <taxon>Ensete</taxon>
    </lineage>
</organism>
<dbReference type="PANTHER" id="PTHR43550:SF3">
    <property type="entry name" value="3-KETODIHYDROSPHINGOSINE REDUCTASE"/>
    <property type="match status" value="1"/>
</dbReference>
<reference evidence="2 3" key="1">
    <citation type="journal article" date="2014" name="Agronomy (Basel)">
        <title>A Draft Genome Sequence for Ensete ventricosum, the Drought-Tolerant Tree Against Hunger.</title>
        <authorList>
            <person name="Harrison J."/>
            <person name="Moore K.A."/>
            <person name="Paszkiewicz K."/>
            <person name="Jones T."/>
            <person name="Grant M."/>
            <person name="Ambacheew D."/>
            <person name="Muzemil S."/>
            <person name="Studholme D.J."/>
        </authorList>
    </citation>
    <scope>NUCLEOTIDE SEQUENCE [LARGE SCALE GENOMIC DNA]</scope>
</reference>
<name>A0A426X2R3_ENSVE</name>
<feature type="transmembrane region" description="Helical" evidence="1">
    <location>
        <begin position="20"/>
        <end position="38"/>
    </location>
</feature>
<dbReference type="SUPFAM" id="SSF51735">
    <property type="entry name" value="NAD(P)-binding Rossmann-fold domains"/>
    <property type="match status" value="1"/>
</dbReference>
<keyword evidence="1" id="KW-1133">Transmembrane helix</keyword>
<dbReference type="GO" id="GO:0030148">
    <property type="term" value="P:sphingolipid biosynthetic process"/>
    <property type="evidence" value="ECO:0007669"/>
    <property type="project" value="TreeGrafter"/>
</dbReference>
<dbReference type="InterPro" id="IPR036291">
    <property type="entry name" value="NAD(P)-bd_dom_sf"/>
</dbReference>
<dbReference type="PRINTS" id="PR00081">
    <property type="entry name" value="GDHRDH"/>
</dbReference>
<dbReference type="AlphaFoldDB" id="A0A426X2R3"/>
<evidence type="ECO:0000256" key="1">
    <source>
        <dbReference type="SAM" id="Phobius"/>
    </source>
</evidence>
<dbReference type="PANTHER" id="PTHR43550">
    <property type="entry name" value="3-KETODIHYDROSPHINGOSINE REDUCTASE"/>
    <property type="match status" value="1"/>
</dbReference>
<dbReference type="Pfam" id="PF00106">
    <property type="entry name" value="adh_short"/>
    <property type="match status" value="1"/>
</dbReference>
<dbReference type="Gene3D" id="3.40.50.720">
    <property type="entry name" value="NAD(P)-binding Rossmann-like Domain"/>
    <property type="match status" value="1"/>
</dbReference>
<accession>A0A426X2R3</accession>
<evidence type="ECO:0008006" key="4">
    <source>
        <dbReference type="Google" id="ProtNLM"/>
    </source>
</evidence>
<comment type="caution">
    <text evidence="2">The sequence shown here is derived from an EMBL/GenBank/DDBJ whole genome shotgun (WGS) entry which is preliminary data.</text>
</comment>
<evidence type="ECO:0000313" key="3">
    <source>
        <dbReference type="Proteomes" id="UP000287651"/>
    </source>
</evidence>
<dbReference type="EMBL" id="AMZH03028342">
    <property type="protein sequence ID" value="RRT33749.1"/>
    <property type="molecule type" value="Genomic_DNA"/>
</dbReference>
<proteinExistence type="predicted"/>
<dbReference type="GO" id="GO:0047560">
    <property type="term" value="F:3-dehydrosphinganine reductase activity"/>
    <property type="evidence" value="ECO:0007669"/>
    <property type="project" value="TreeGrafter"/>
</dbReference>
<keyword evidence="1" id="KW-0812">Transmembrane</keyword>
<protein>
    <recommendedName>
        <fullName evidence="4">3-dehydrosphinganine reductase</fullName>
    </recommendedName>
</protein>
<keyword evidence="1" id="KW-0472">Membrane</keyword>
<dbReference type="InterPro" id="IPR020904">
    <property type="entry name" value="Sc_DH/Rdtase_CS"/>
</dbReference>
<dbReference type="InterPro" id="IPR002347">
    <property type="entry name" value="SDR_fam"/>
</dbReference>
<evidence type="ECO:0000313" key="2">
    <source>
        <dbReference type="EMBL" id="RRT33749.1"/>
    </source>
</evidence>
<dbReference type="Proteomes" id="UP000287651">
    <property type="component" value="Unassembled WGS sequence"/>
</dbReference>
<sequence length="265" mass="28585">PSRSPLLVEGIDDRSMASLFFLFILPFVVVLLILTVIVRPRPVRIPLKGRHVLISGGSSGIGLALARRVAAEGARVSILARDPDRLRDACDAIRLATGVEAAAFAADVRDPEEVAHALEAAGHVDVLICNHGVFLPQDLDRQSLEEIRFTVEVNLMGTFHLIKAALPAMKQRAKESGLPASIAIMSSQAGQVGVYGYTAYSASKFGLRGLAEALQHEVIADNIHITLIFPPDTETPGLAEGVEHCLMLFVSILVDTYHTTLIQKK</sequence>
<dbReference type="GO" id="GO:0005789">
    <property type="term" value="C:endoplasmic reticulum membrane"/>
    <property type="evidence" value="ECO:0007669"/>
    <property type="project" value="TreeGrafter"/>
</dbReference>
<gene>
    <name evidence="2" type="ORF">B296_00040598</name>
</gene>
<feature type="non-terminal residue" evidence="2">
    <location>
        <position position="1"/>
    </location>
</feature>